<proteinExistence type="predicted"/>
<name>A0A9W6I4J0_9ACTN</name>
<dbReference type="Proteomes" id="UP001143474">
    <property type="component" value="Unassembled WGS sequence"/>
</dbReference>
<reference evidence="1" key="2">
    <citation type="submission" date="2023-01" db="EMBL/GenBank/DDBJ databases">
        <authorList>
            <person name="Sun Q."/>
            <person name="Evtushenko L."/>
        </authorList>
    </citation>
    <scope>NUCLEOTIDE SEQUENCE</scope>
    <source>
        <strain evidence="1">VKM Ac-2007</strain>
    </source>
</reference>
<evidence type="ECO:0000313" key="1">
    <source>
        <dbReference type="EMBL" id="GLK11286.1"/>
    </source>
</evidence>
<protein>
    <submittedName>
        <fullName evidence="1">Uncharacterized protein</fullName>
    </submittedName>
</protein>
<comment type="caution">
    <text evidence="1">The sequence shown here is derived from an EMBL/GenBank/DDBJ whole genome shotgun (WGS) entry which is preliminary data.</text>
</comment>
<dbReference type="EMBL" id="BSEV01000010">
    <property type="protein sequence ID" value="GLK11286.1"/>
    <property type="molecule type" value="Genomic_DNA"/>
</dbReference>
<sequence length="48" mass="4882">MADAEEEAEEEAEAEAVIGATIMAAPASAASARELFLMAGKLSAPTCR</sequence>
<evidence type="ECO:0000313" key="2">
    <source>
        <dbReference type="Proteomes" id="UP001143474"/>
    </source>
</evidence>
<gene>
    <name evidence="1" type="ORF">GCM10017600_46920</name>
</gene>
<keyword evidence="2" id="KW-1185">Reference proteome</keyword>
<organism evidence="1 2">
    <name type="scientific">Streptosporangium carneum</name>
    <dbReference type="NCBI Taxonomy" id="47481"/>
    <lineage>
        <taxon>Bacteria</taxon>
        <taxon>Bacillati</taxon>
        <taxon>Actinomycetota</taxon>
        <taxon>Actinomycetes</taxon>
        <taxon>Streptosporangiales</taxon>
        <taxon>Streptosporangiaceae</taxon>
        <taxon>Streptosporangium</taxon>
    </lineage>
</organism>
<accession>A0A9W6I4J0</accession>
<reference evidence="1" key="1">
    <citation type="journal article" date="2014" name="Int. J. Syst. Evol. Microbiol.">
        <title>Complete genome sequence of Corynebacterium casei LMG S-19264T (=DSM 44701T), isolated from a smear-ripened cheese.</title>
        <authorList>
            <consortium name="US DOE Joint Genome Institute (JGI-PGF)"/>
            <person name="Walter F."/>
            <person name="Albersmeier A."/>
            <person name="Kalinowski J."/>
            <person name="Ruckert C."/>
        </authorList>
    </citation>
    <scope>NUCLEOTIDE SEQUENCE</scope>
    <source>
        <strain evidence="1">VKM Ac-2007</strain>
    </source>
</reference>
<dbReference type="AlphaFoldDB" id="A0A9W6I4J0"/>